<dbReference type="SMART" id="SM00222">
    <property type="entry name" value="Sec7"/>
    <property type="match status" value="1"/>
</dbReference>
<evidence type="ECO:0000256" key="5">
    <source>
        <dbReference type="ARBA" id="ARBA00023054"/>
    </source>
</evidence>
<feature type="region of interest" description="Disordered" evidence="7">
    <location>
        <begin position="361"/>
        <end position="401"/>
    </location>
</feature>
<dbReference type="InterPro" id="IPR000904">
    <property type="entry name" value="Sec7_dom"/>
</dbReference>
<dbReference type="GO" id="GO:0032012">
    <property type="term" value="P:regulation of ARF protein signal transduction"/>
    <property type="evidence" value="ECO:0007669"/>
    <property type="project" value="InterPro"/>
</dbReference>
<dbReference type="GO" id="GO:0005737">
    <property type="term" value="C:cytoplasm"/>
    <property type="evidence" value="ECO:0007669"/>
    <property type="project" value="UniProtKB-SubCell"/>
</dbReference>
<dbReference type="Pfam" id="PF16453">
    <property type="entry name" value="IQ_SEC7_PH"/>
    <property type="match status" value="1"/>
</dbReference>
<dbReference type="Gene3D" id="1.10.220.20">
    <property type="match status" value="1"/>
</dbReference>
<dbReference type="InterPro" id="IPR033742">
    <property type="entry name" value="IQSEC_PH"/>
</dbReference>
<feature type="region of interest" description="Disordered" evidence="7">
    <location>
        <begin position="1024"/>
        <end position="1213"/>
    </location>
</feature>
<sequence>EFGHTRVVLDMDNPTENPSKATEYLQELNKIIETQQGLLDKQRLRIDELELQVAELCADNARLQDQHQRHMATCRLVLQGMHPGVLGSVSDSHKREHHSSLPIELSEMPLKLMAPPCRRGYYPCRKWKSASFGVEADAPGGEVGSVDPSGGYSCVPVTHSRGLASEHLDSHLYGHILLPGHHRPRRPRLHHSQSILRKQAEEEAIKRSRSLSESYELSSDLQDKQVEMLERKYGGRFITRHAARTIQTAFRQYQMNKNFERLRSSMSENRMSRRILMTNMRMQFSFEGPEKVHSSYFEGKQVSLTDDGSKIGPLVPSEDMSVQAKTPSAQNDFTDAITELEDAFSRQVKSLAESIDDALNCRSLHGDDGQPEPSRGHQDMEREVSCQVKAPQSSSDRRKLDEMTASYSDVTLYIDEDELSPPLPLCQSVDRPSSTESTLHQRSLTSSQDYWSHVHKDEKGDTDNSCRSTPSLECQEQRLRVDHLPLLTIEPPSDSSVELSDRSDRSSLKRQNAYERSLSNQQNSPKNISHGLPPRVPSREERPRQLEPHLAINGTANRQSKSESDFSDGDNDSINSTSNSNDTINCSSESSSRDSLREQTLSKQTYHKETRNSWDSPAFSHDIIRKRHYRIGLNLFNKKPEKGIQYLIERSFVPDTPVGVAHFLLQRKGLSRQMIGEFLGNRQKQFNRDVLDCVVDEMDFSVMELDEALRKFQAHIRVQGEAQKVERLIEAFSQRYCICNPGVVRQFRNPDTIFILAFAIILLNTDMYSPNVKPERKMKLEDFVKNLRGVDDGEDIPREMLVGIYERIRKRELKTNEDHVSQVQKVEKLIVGKKPIGSLHHGLGCVLSLPHRRLVCYCRLFEVPDPNKPQKLGLHQREIFLFNDLLVVTKIFQKKKNSVTYSFRQSFSLYGMQVLLFENQYYPNGVRLTSAVPGADIKVLINFNAPNPQDRKKFTDDLRESIAEVQEMEKYRIESELEKQKGVVVRASMSQCSSMKKDAGNGNLSRASLDDSYAIGEGLKRSALSSSLRDLSDAGKRGRRSSAGSLDSNMEGSIISSPHMRRRPPSSHDCPSRHSAHSLPTSASLLGTLFGTRRVRSPSPTPPSVHPTLISHTPHPANLHHTARADSDAAAPGHHAQFCQVTQNPPPYHHHHHFHPPAHLQHPPPQFHPPPHPHGPHSHGAHQAHPHHHGPPPSSSQGSSSTKPKHSGISTVV</sequence>
<dbReference type="Ensembl" id="ENSNMLT00000026863.1">
    <property type="protein sequence ID" value="ENSNMLP00000024014.1"/>
    <property type="gene ID" value="ENSNMLG00000011359.1"/>
</dbReference>
<comment type="similarity">
    <text evidence="2">Belongs to the BRAG family.</text>
</comment>
<evidence type="ECO:0000256" key="2">
    <source>
        <dbReference type="ARBA" id="ARBA00006248"/>
    </source>
</evidence>
<dbReference type="InterPro" id="IPR011993">
    <property type="entry name" value="PH-like_dom_sf"/>
</dbReference>
<dbReference type="FunFam" id="1.10.220.20:FF:000001">
    <property type="entry name" value="IQ motif and SEC7 domain-containing protein 1"/>
    <property type="match status" value="1"/>
</dbReference>
<evidence type="ECO:0000256" key="6">
    <source>
        <dbReference type="SAM" id="Coils"/>
    </source>
</evidence>
<dbReference type="CDD" id="cd00171">
    <property type="entry name" value="Sec7"/>
    <property type="match status" value="1"/>
</dbReference>
<dbReference type="Gene3D" id="2.30.29.30">
    <property type="entry name" value="Pleckstrin-homology domain (PH domain)/Phosphotyrosine-binding domain (PTB)"/>
    <property type="match status" value="1"/>
</dbReference>
<protein>
    <submittedName>
        <fullName evidence="9">IQ motif and Sec7 domain ArfGEF 1b</fullName>
    </submittedName>
</protein>
<dbReference type="Pfam" id="PF01369">
    <property type="entry name" value="Sec7"/>
    <property type="match status" value="1"/>
</dbReference>
<dbReference type="PANTHER" id="PTHR10663:SF327">
    <property type="entry name" value="IQ MOTIF AND SEC7 DOMAIN-CONTAINING PROTEIN 1"/>
    <property type="match status" value="1"/>
</dbReference>
<dbReference type="PROSITE" id="PS50190">
    <property type="entry name" value="SEC7"/>
    <property type="match status" value="1"/>
</dbReference>
<keyword evidence="10" id="KW-1185">Reference proteome</keyword>
<feature type="compositionally biased region" description="Pro residues" evidence="7">
    <location>
        <begin position="1162"/>
        <end position="1173"/>
    </location>
</feature>
<dbReference type="SUPFAM" id="SSF50729">
    <property type="entry name" value="PH domain-like"/>
    <property type="match status" value="1"/>
</dbReference>
<keyword evidence="3" id="KW-0963">Cytoplasm</keyword>
<dbReference type="GO" id="GO:0030036">
    <property type="term" value="P:actin cytoskeleton organization"/>
    <property type="evidence" value="ECO:0007669"/>
    <property type="project" value="TreeGrafter"/>
</dbReference>
<organism evidence="9 10">
    <name type="scientific">Neogobius melanostomus</name>
    <name type="common">round goby</name>
    <dbReference type="NCBI Taxonomy" id="47308"/>
    <lineage>
        <taxon>Eukaryota</taxon>
        <taxon>Metazoa</taxon>
        <taxon>Chordata</taxon>
        <taxon>Craniata</taxon>
        <taxon>Vertebrata</taxon>
        <taxon>Euteleostomi</taxon>
        <taxon>Actinopterygii</taxon>
        <taxon>Neopterygii</taxon>
        <taxon>Teleostei</taxon>
        <taxon>Neoteleostei</taxon>
        <taxon>Acanthomorphata</taxon>
        <taxon>Gobiaria</taxon>
        <taxon>Gobiiformes</taxon>
        <taxon>Gobioidei</taxon>
        <taxon>Gobiidae</taxon>
        <taxon>Benthophilinae</taxon>
        <taxon>Neogobiini</taxon>
        <taxon>Neogobius</taxon>
    </lineage>
</organism>
<dbReference type="GO" id="GO:0005085">
    <property type="term" value="F:guanyl-nucleotide exchange factor activity"/>
    <property type="evidence" value="ECO:0007669"/>
    <property type="project" value="InterPro"/>
</dbReference>
<dbReference type="Gene3D" id="1.10.1000.11">
    <property type="entry name" value="Arf Nucleotide-binding Site Opener,domain 2"/>
    <property type="match status" value="1"/>
</dbReference>
<feature type="compositionally biased region" description="Polar residues" evidence="7">
    <location>
        <begin position="1042"/>
        <end position="1051"/>
    </location>
</feature>
<evidence type="ECO:0000256" key="7">
    <source>
        <dbReference type="SAM" id="MobiDB-lite"/>
    </source>
</evidence>
<evidence type="ECO:0000259" key="8">
    <source>
        <dbReference type="PROSITE" id="PS50190"/>
    </source>
</evidence>
<dbReference type="FunFam" id="1.10.1000.11:FF:000001">
    <property type="entry name" value="IQ motif and SEC7 domain-containing protein 1"/>
    <property type="match status" value="1"/>
</dbReference>
<dbReference type="CDD" id="cd13318">
    <property type="entry name" value="PH_IQSEC"/>
    <property type="match status" value="1"/>
</dbReference>
<dbReference type="AlphaFoldDB" id="A0A8C6WQ98"/>
<comment type="subcellular location">
    <subcellularLocation>
        <location evidence="1">Cytoplasm</location>
    </subcellularLocation>
</comment>
<feature type="compositionally biased region" description="Polar residues" evidence="7">
    <location>
        <begin position="517"/>
        <end position="527"/>
    </location>
</feature>
<proteinExistence type="inferred from homology"/>
<evidence type="ECO:0000313" key="10">
    <source>
        <dbReference type="Proteomes" id="UP000694523"/>
    </source>
</evidence>
<dbReference type="PANTHER" id="PTHR10663">
    <property type="entry name" value="GUANYL-NUCLEOTIDE EXCHANGE FACTOR"/>
    <property type="match status" value="1"/>
</dbReference>
<dbReference type="InterPro" id="IPR023394">
    <property type="entry name" value="Sec7_C_sf"/>
</dbReference>
<evidence type="ECO:0000256" key="1">
    <source>
        <dbReference type="ARBA" id="ARBA00004496"/>
    </source>
</evidence>
<evidence type="ECO:0000256" key="3">
    <source>
        <dbReference type="ARBA" id="ARBA00022490"/>
    </source>
</evidence>
<feature type="compositionally biased region" description="Polar residues" evidence="7">
    <location>
        <begin position="430"/>
        <end position="447"/>
    </location>
</feature>
<dbReference type="Proteomes" id="UP000694523">
    <property type="component" value="Unplaced"/>
</dbReference>
<accession>A0A8C6WQ98</accession>
<dbReference type="SUPFAM" id="SSF48425">
    <property type="entry name" value="Sec7 domain"/>
    <property type="match status" value="1"/>
</dbReference>
<feature type="compositionally biased region" description="Basic residues" evidence="7">
    <location>
        <begin position="1174"/>
        <end position="1190"/>
    </location>
</feature>
<feature type="compositionally biased region" description="Basic and acidic residues" evidence="7">
    <location>
        <begin position="364"/>
        <end position="384"/>
    </location>
</feature>
<keyword evidence="5 6" id="KW-0175">Coiled coil</keyword>
<dbReference type="FunFam" id="2.30.29.30:FF:000004">
    <property type="entry name" value="IQ motif and SEC7 domain-containing protein 1"/>
    <property type="match status" value="1"/>
</dbReference>
<feature type="compositionally biased region" description="Basic and acidic residues" evidence="7">
    <location>
        <begin position="537"/>
        <end position="547"/>
    </location>
</feature>
<feature type="region of interest" description="Disordered" evidence="7">
    <location>
        <begin position="423"/>
        <end position="447"/>
    </location>
</feature>
<feature type="compositionally biased region" description="Low complexity" evidence="7">
    <location>
        <begin position="572"/>
        <end position="590"/>
    </location>
</feature>
<evidence type="ECO:0000256" key="4">
    <source>
        <dbReference type="ARBA" id="ARBA00022553"/>
    </source>
</evidence>
<feature type="coiled-coil region" evidence="6">
    <location>
        <begin position="32"/>
        <end position="66"/>
    </location>
</feature>
<feature type="region of interest" description="Disordered" evidence="7">
    <location>
        <begin position="483"/>
        <end position="612"/>
    </location>
</feature>
<name>A0A8C6WQ98_9GOBI</name>
<evidence type="ECO:0000313" key="9">
    <source>
        <dbReference type="Ensembl" id="ENSNMLP00000024014.1"/>
    </source>
</evidence>
<keyword evidence="4" id="KW-0597">Phosphoprotein</keyword>
<feature type="domain" description="SEC7" evidence="8">
    <location>
        <begin position="618"/>
        <end position="811"/>
    </location>
</feature>
<reference evidence="9" key="2">
    <citation type="submission" date="2025-09" db="UniProtKB">
        <authorList>
            <consortium name="Ensembl"/>
        </authorList>
    </citation>
    <scope>IDENTIFICATION</scope>
</reference>
<reference evidence="9" key="1">
    <citation type="submission" date="2025-08" db="UniProtKB">
        <authorList>
            <consortium name="Ensembl"/>
        </authorList>
    </citation>
    <scope>IDENTIFICATION</scope>
</reference>
<dbReference type="InterPro" id="IPR035999">
    <property type="entry name" value="Sec7_dom_sf"/>
</dbReference>
<dbReference type="PROSITE" id="PS50096">
    <property type="entry name" value="IQ"/>
    <property type="match status" value="1"/>
</dbReference>